<gene>
    <name evidence="3" type="ORF">BBEV_2230</name>
</gene>
<evidence type="ECO:0000313" key="3">
    <source>
        <dbReference type="EMBL" id="AOM83588.1"/>
    </source>
</evidence>
<organism evidence="3 4">
    <name type="scientific">Salisediminibacterium beveridgei</name>
    <dbReference type="NCBI Taxonomy" id="632773"/>
    <lineage>
        <taxon>Bacteria</taxon>
        <taxon>Bacillati</taxon>
        <taxon>Bacillota</taxon>
        <taxon>Bacilli</taxon>
        <taxon>Bacillales</taxon>
        <taxon>Bacillaceae</taxon>
        <taxon>Salisediminibacterium</taxon>
    </lineage>
</organism>
<protein>
    <recommendedName>
        <fullName evidence="2">DUF4145 domain-containing protein</fullName>
    </recommendedName>
</protein>
<dbReference type="PATRIC" id="fig|632773.3.peg.2349"/>
<evidence type="ECO:0000313" key="4">
    <source>
        <dbReference type="Proteomes" id="UP000094463"/>
    </source>
</evidence>
<feature type="domain" description="DUF4145" evidence="2">
    <location>
        <begin position="24"/>
        <end position="101"/>
    </location>
</feature>
<accession>A0A1D7QXA4</accession>
<reference evidence="3 4" key="1">
    <citation type="submission" date="2015-08" db="EMBL/GenBank/DDBJ databases">
        <title>The complete genome sequence of Bacillus beveridgei MLTeJB.</title>
        <authorList>
            <person name="Hanson T.E."/>
            <person name="Mesa C."/>
            <person name="Basesman S.M."/>
            <person name="Oremland R.S."/>
        </authorList>
    </citation>
    <scope>NUCLEOTIDE SEQUENCE [LARGE SCALE GENOMIC DNA]</scope>
    <source>
        <strain evidence="3 4">MLTeJB</strain>
    </source>
</reference>
<dbReference type="KEGG" id="bbev:BBEV_2230"/>
<dbReference type="STRING" id="632773.BBEV_2230"/>
<dbReference type="AlphaFoldDB" id="A0A1D7QXA4"/>
<evidence type="ECO:0000259" key="2">
    <source>
        <dbReference type="Pfam" id="PF13643"/>
    </source>
</evidence>
<dbReference type="RefSeq" id="WP_069365555.1">
    <property type="nucleotide sequence ID" value="NZ_CP012502.1"/>
</dbReference>
<dbReference type="InterPro" id="IPR025285">
    <property type="entry name" value="DUF4145"/>
</dbReference>
<dbReference type="Pfam" id="PF13643">
    <property type="entry name" value="DUF4145"/>
    <property type="match status" value="1"/>
</dbReference>
<name>A0A1D7QXA4_9BACI</name>
<dbReference type="Proteomes" id="UP000094463">
    <property type="component" value="Chromosome"/>
</dbReference>
<proteinExistence type="predicted"/>
<dbReference type="OrthoDB" id="2451832at2"/>
<feature type="region of interest" description="Disordered" evidence="1">
    <location>
        <begin position="175"/>
        <end position="209"/>
    </location>
</feature>
<keyword evidence="4" id="KW-1185">Reference proteome</keyword>
<dbReference type="EMBL" id="CP012502">
    <property type="protein sequence ID" value="AOM83588.1"/>
    <property type="molecule type" value="Genomic_DNA"/>
</dbReference>
<sequence>MQERSYYYSFLEEWDQELASLARELENSVFTSPRMMLTHARTMVEGVIKNIMKKEGISDISCTGLKDRIMLLQSYKMFPNDVQDAVHEIRKAGNDAAHQTKGFRYSQALKSWEALYVLMKWYMERKGPLKFQMPVYQEPEIQGAGDYDPMELEVRFKSLEESLLKKVDELTANQQNGAAKEPEPDQAEEPAVREPLTVPSAPSVPGETPIRTIRYQDGSLDVPYFLRDAFLLPQRFEKSERFLIKLGAEQQARIMSELPARLDGISGYVKRYGEGNETQFFDELHHFIEEEKVRRKVMLERPGELFLFFRTKYLIMTKQLAELPLNGETFKGIPNFLKQLNEDGIDTVGQLPQELLILAKYDRVGVGMVEKLFNQMKDYQEKNAEKVSS</sequence>
<evidence type="ECO:0000256" key="1">
    <source>
        <dbReference type="SAM" id="MobiDB-lite"/>
    </source>
</evidence>